<evidence type="ECO:0000256" key="1">
    <source>
        <dbReference type="SAM" id="Phobius"/>
    </source>
</evidence>
<reference evidence="2" key="1">
    <citation type="journal article" date="2014" name="Int. J. Syst. Evol. Microbiol.">
        <title>Complete genome sequence of Corynebacterium casei LMG S-19264T (=DSM 44701T), isolated from a smear-ripened cheese.</title>
        <authorList>
            <consortium name="US DOE Joint Genome Institute (JGI-PGF)"/>
            <person name="Walter F."/>
            <person name="Albersmeier A."/>
            <person name="Kalinowski J."/>
            <person name="Ruckert C."/>
        </authorList>
    </citation>
    <scope>NUCLEOTIDE SEQUENCE</scope>
    <source>
        <strain evidence="2">JCM 12289</strain>
    </source>
</reference>
<evidence type="ECO:0000313" key="3">
    <source>
        <dbReference type="EMBL" id="UOO95441.1"/>
    </source>
</evidence>
<reference evidence="3" key="2">
    <citation type="submission" date="2022-04" db="EMBL/GenBank/DDBJ databases">
        <title>Sequencing and genomic assembly of Halococcus dombrowskii.</title>
        <authorList>
            <person name="Lim S.W."/>
            <person name="MacLea K.S."/>
        </authorList>
    </citation>
    <scope>NUCLEOTIDE SEQUENCE</scope>
    <source>
        <strain evidence="3">H4</strain>
    </source>
</reference>
<keyword evidence="4" id="KW-1185">Reference proteome</keyword>
<name>A0AAV3SMD8_HALDO</name>
<evidence type="ECO:0000313" key="5">
    <source>
        <dbReference type="Proteomes" id="UP001500962"/>
    </source>
</evidence>
<dbReference type="Proteomes" id="UP000830542">
    <property type="component" value="Chromosome"/>
</dbReference>
<dbReference type="AlphaFoldDB" id="A0AAV3SMD8"/>
<feature type="transmembrane region" description="Helical" evidence="1">
    <location>
        <begin position="28"/>
        <end position="44"/>
    </location>
</feature>
<dbReference type="GeneID" id="73969213"/>
<keyword evidence="1" id="KW-1133">Transmembrane helix</keyword>
<accession>A0AAV3SMD8</accession>
<sequence>MSYSSTIGWSLFTSGVVTLLLKLAPYDSLYWGIGLLVVGLLVMSRRL</sequence>
<dbReference type="Proteomes" id="UP001500962">
    <property type="component" value="Unassembled WGS sequence"/>
</dbReference>
<dbReference type="EMBL" id="BAAADN010000089">
    <property type="protein sequence ID" value="GAA0477150.1"/>
    <property type="molecule type" value="Genomic_DNA"/>
</dbReference>
<protein>
    <recommendedName>
        <fullName evidence="6">PEP-CTERM protein-sorting domain-containing protein</fullName>
    </recommendedName>
</protein>
<dbReference type="RefSeq" id="WP_004051834.1">
    <property type="nucleotide sequence ID" value="NZ_BAAADN010000089.1"/>
</dbReference>
<evidence type="ECO:0000313" key="4">
    <source>
        <dbReference type="Proteomes" id="UP000830542"/>
    </source>
</evidence>
<dbReference type="KEGG" id="hdo:MUK72_01725"/>
<reference evidence="2" key="3">
    <citation type="submission" date="2023-12" db="EMBL/GenBank/DDBJ databases">
        <authorList>
            <person name="Sun Q."/>
            <person name="Inoue M."/>
        </authorList>
    </citation>
    <scope>NUCLEOTIDE SEQUENCE</scope>
    <source>
        <strain evidence="2">JCM 12289</strain>
    </source>
</reference>
<evidence type="ECO:0000313" key="2">
    <source>
        <dbReference type="EMBL" id="GAA0477150.1"/>
    </source>
</evidence>
<evidence type="ECO:0008006" key="6">
    <source>
        <dbReference type="Google" id="ProtNLM"/>
    </source>
</evidence>
<dbReference type="EMBL" id="CP095005">
    <property type="protein sequence ID" value="UOO95441.1"/>
    <property type="molecule type" value="Genomic_DNA"/>
</dbReference>
<proteinExistence type="predicted"/>
<keyword evidence="1" id="KW-0472">Membrane</keyword>
<organism evidence="2 5">
    <name type="scientific">Halococcus dombrowskii</name>
    <dbReference type="NCBI Taxonomy" id="179637"/>
    <lineage>
        <taxon>Archaea</taxon>
        <taxon>Methanobacteriati</taxon>
        <taxon>Methanobacteriota</taxon>
        <taxon>Stenosarchaea group</taxon>
        <taxon>Halobacteria</taxon>
        <taxon>Halobacteriales</taxon>
        <taxon>Halococcaceae</taxon>
        <taxon>Halococcus</taxon>
    </lineage>
</organism>
<gene>
    <name evidence="2" type="ORF">GCM10008985_36870</name>
    <name evidence="3" type="ORF">MUK72_01725</name>
</gene>
<keyword evidence="1" id="KW-0812">Transmembrane</keyword>